<evidence type="ECO:0000256" key="2">
    <source>
        <dbReference type="ARBA" id="ARBA00022490"/>
    </source>
</evidence>
<keyword evidence="2" id="KW-0963">Cytoplasm</keyword>
<evidence type="ECO:0000256" key="1">
    <source>
        <dbReference type="ARBA" id="ARBA00004496"/>
    </source>
</evidence>
<dbReference type="GO" id="GO:0003729">
    <property type="term" value="F:mRNA binding"/>
    <property type="evidence" value="ECO:0007669"/>
    <property type="project" value="TreeGrafter"/>
</dbReference>
<dbReference type="GO" id="GO:0000932">
    <property type="term" value="C:P-body"/>
    <property type="evidence" value="ECO:0007669"/>
    <property type="project" value="TreeGrafter"/>
</dbReference>
<feature type="region of interest" description="Disordered" evidence="4">
    <location>
        <begin position="96"/>
        <end position="122"/>
    </location>
</feature>
<evidence type="ECO:0000259" key="5">
    <source>
        <dbReference type="Pfam" id="PF07647"/>
    </source>
</evidence>
<comment type="subcellular location">
    <subcellularLocation>
        <location evidence="1">Cytoplasm</location>
    </subcellularLocation>
</comment>
<feature type="compositionally biased region" description="Polar residues" evidence="4">
    <location>
        <begin position="389"/>
        <end position="422"/>
    </location>
</feature>
<feature type="compositionally biased region" description="Polar residues" evidence="4">
    <location>
        <begin position="249"/>
        <end position="262"/>
    </location>
</feature>
<sequence length="503" mass="55091">MTIMANGNSEMDRPIILSPPPLDSSIPVGHSERQPSLGFNLQHEFETLTADLDLDLNHRQSISQSSRSKTLSSSGDLLVPQASRYGFGDMSSSSLLQDSNGTSGHNFLKGNSSFPAGHSMPERPQSVNDFSNFFGSHQPIAPQPLDQAPNFYSELIRYTNWINGLNPQESSTMVEYLANNASFDVLLSLRSKIESKLQMMQGGLQSSIQLGQSLPPSVHSVPPGMYGGPSSYSQNSDLVHDMEQVSLNSSSLSHMDGSNLSLHQPKPKSNPMRGGQLFEGGVRAKSAEPSINGKMPMSAGANPMDRTKSPTSHLYEKTNFLQLAAGNSASPNHQGGQLRSNNSDESLDMSQAALKLGALATINSRVALDSSKKNFSPNNYHRHHYMEGNDQNRAQNKMTKSPPNSKNKRPSNSPELSRSYGHSSDPGHVNSQMPSDVTNPELLENIPAWLKILRLHKYTDCLKDIHWRDLIEFDDAKLEAQGVKALGARTKLLKTFDAVKKRT</sequence>
<dbReference type="Gene3D" id="1.10.150.50">
    <property type="entry name" value="Transcription Factor, Ets-1"/>
    <property type="match status" value="1"/>
</dbReference>
<evidence type="ECO:0000256" key="4">
    <source>
        <dbReference type="SAM" id="MobiDB-lite"/>
    </source>
</evidence>
<evidence type="ECO:0000256" key="3">
    <source>
        <dbReference type="ARBA" id="ARBA00022884"/>
    </source>
</evidence>
<evidence type="ECO:0000313" key="7">
    <source>
        <dbReference type="Proteomes" id="UP000001997"/>
    </source>
</evidence>
<dbReference type="STRING" id="294746.A5DNA4"/>
<keyword evidence="7" id="KW-1185">Reference proteome</keyword>
<dbReference type="VEuPathDB" id="FungiDB:PGUG_04755"/>
<dbReference type="GO" id="GO:0000289">
    <property type="term" value="P:nuclear-transcribed mRNA poly(A) tail shortening"/>
    <property type="evidence" value="ECO:0007669"/>
    <property type="project" value="TreeGrafter"/>
</dbReference>
<dbReference type="InterPro" id="IPR001660">
    <property type="entry name" value="SAM"/>
</dbReference>
<dbReference type="eggNOG" id="KOG3791">
    <property type="taxonomic scope" value="Eukaryota"/>
</dbReference>
<feature type="compositionally biased region" description="Polar residues" evidence="4">
    <location>
        <begin position="96"/>
        <end position="114"/>
    </location>
</feature>
<dbReference type="GeneID" id="5124608"/>
<dbReference type="Pfam" id="PF07647">
    <property type="entry name" value="SAM_2"/>
    <property type="match status" value="1"/>
</dbReference>
<dbReference type="HOGENOM" id="CLU_443421_0_0_1"/>
<feature type="compositionally biased region" description="Polar residues" evidence="4">
    <location>
        <begin position="429"/>
        <end position="438"/>
    </location>
</feature>
<dbReference type="InterPro" id="IPR050897">
    <property type="entry name" value="SMAUG/VTS1_RNA-bind"/>
</dbReference>
<dbReference type="SUPFAM" id="SSF47769">
    <property type="entry name" value="SAM/Pointed domain"/>
    <property type="match status" value="1"/>
</dbReference>
<feature type="region of interest" description="Disordered" evidence="4">
    <location>
        <begin position="249"/>
        <end position="271"/>
    </location>
</feature>
<dbReference type="InParanoid" id="A5DNA4"/>
<dbReference type="InterPro" id="IPR013761">
    <property type="entry name" value="SAM/pointed_sf"/>
</dbReference>
<feature type="region of interest" description="Disordered" evidence="4">
    <location>
        <begin position="371"/>
        <end position="438"/>
    </location>
</feature>
<dbReference type="RefSeq" id="XP_001482800.2">
    <property type="nucleotide sequence ID" value="XM_001482750.1"/>
</dbReference>
<accession>A5DNA4</accession>
<name>A5DNA4_PICGU</name>
<feature type="region of interest" description="Disordered" evidence="4">
    <location>
        <begin position="326"/>
        <end position="345"/>
    </location>
</feature>
<feature type="domain" description="SAM" evidence="5">
    <location>
        <begin position="443"/>
        <end position="500"/>
    </location>
</feature>
<dbReference type="EMBL" id="CH408160">
    <property type="protein sequence ID" value="EDK40657.2"/>
    <property type="molecule type" value="Genomic_DNA"/>
</dbReference>
<feature type="compositionally biased region" description="Polar residues" evidence="4">
    <location>
        <begin position="326"/>
        <end position="344"/>
    </location>
</feature>
<organism evidence="6 7">
    <name type="scientific">Meyerozyma guilliermondii (strain ATCC 6260 / CBS 566 / DSM 6381 / JCM 1539 / NBRC 10279 / NRRL Y-324)</name>
    <name type="common">Yeast</name>
    <name type="synonym">Candida guilliermondii</name>
    <dbReference type="NCBI Taxonomy" id="294746"/>
    <lineage>
        <taxon>Eukaryota</taxon>
        <taxon>Fungi</taxon>
        <taxon>Dikarya</taxon>
        <taxon>Ascomycota</taxon>
        <taxon>Saccharomycotina</taxon>
        <taxon>Pichiomycetes</taxon>
        <taxon>Debaryomycetaceae</taxon>
        <taxon>Meyerozyma</taxon>
    </lineage>
</organism>
<proteinExistence type="predicted"/>
<gene>
    <name evidence="6" type="ORF">PGUG_04755</name>
</gene>
<dbReference type="PANTHER" id="PTHR12515:SF5">
    <property type="entry name" value="PROTEIN SMAUG"/>
    <property type="match status" value="1"/>
</dbReference>
<dbReference type="FunCoup" id="A5DNA4">
    <property type="interactions" value="44"/>
</dbReference>
<dbReference type="PANTHER" id="PTHR12515">
    <property type="entry name" value="STERILE ALPHA MOTIF DOMAIN CONTAINING PROTEIN 4-RELATED"/>
    <property type="match status" value="1"/>
</dbReference>
<keyword evidence="3" id="KW-0694">RNA-binding</keyword>
<dbReference type="AlphaFoldDB" id="A5DNA4"/>
<dbReference type="Proteomes" id="UP000001997">
    <property type="component" value="Unassembled WGS sequence"/>
</dbReference>
<dbReference type="KEGG" id="pgu:PGUG_04755"/>
<dbReference type="OrthoDB" id="2155283at2759"/>
<feature type="region of interest" description="Disordered" evidence="4">
    <location>
        <begin position="285"/>
        <end position="311"/>
    </location>
</feature>
<protein>
    <recommendedName>
        <fullName evidence="5">SAM domain-containing protein</fullName>
    </recommendedName>
</protein>
<reference evidence="6 7" key="1">
    <citation type="journal article" date="2009" name="Nature">
        <title>Evolution of pathogenicity and sexual reproduction in eight Candida genomes.</title>
        <authorList>
            <person name="Butler G."/>
            <person name="Rasmussen M.D."/>
            <person name="Lin M.F."/>
            <person name="Santos M.A."/>
            <person name="Sakthikumar S."/>
            <person name="Munro C.A."/>
            <person name="Rheinbay E."/>
            <person name="Grabherr M."/>
            <person name="Forche A."/>
            <person name="Reedy J.L."/>
            <person name="Agrafioti I."/>
            <person name="Arnaud M.B."/>
            <person name="Bates S."/>
            <person name="Brown A.J."/>
            <person name="Brunke S."/>
            <person name="Costanzo M.C."/>
            <person name="Fitzpatrick D.A."/>
            <person name="de Groot P.W."/>
            <person name="Harris D."/>
            <person name="Hoyer L.L."/>
            <person name="Hube B."/>
            <person name="Klis F.M."/>
            <person name="Kodira C."/>
            <person name="Lennard N."/>
            <person name="Logue M.E."/>
            <person name="Martin R."/>
            <person name="Neiman A.M."/>
            <person name="Nikolaou E."/>
            <person name="Quail M.A."/>
            <person name="Quinn J."/>
            <person name="Santos M.C."/>
            <person name="Schmitzberger F.F."/>
            <person name="Sherlock G."/>
            <person name="Shah P."/>
            <person name="Silverstein K.A."/>
            <person name="Skrzypek M.S."/>
            <person name="Soll D."/>
            <person name="Staggs R."/>
            <person name="Stansfield I."/>
            <person name="Stumpf M.P."/>
            <person name="Sudbery P.E."/>
            <person name="Srikantha T."/>
            <person name="Zeng Q."/>
            <person name="Berman J."/>
            <person name="Berriman M."/>
            <person name="Heitman J."/>
            <person name="Gow N.A."/>
            <person name="Lorenz M.C."/>
            <person name="Birren B.W."/>
            <person name="Kellis M."/>
            <person name="Cuomo C.A."/>
        </authorList>
    </citation>
    <scope>NUCLEOTIDE SEQUENCE [LARGE SCALE GENOMIC DNA]</scope>
    <source>
        <strain evidence="7">ATCC 6260 / CBS 566 / DSM 6381 / JCM 1539 / NBRC 10279 / NRRL Y-324</strain>
    </source>
</reference>
<evidence type="ECO:0000313" key="6">
    <source>
        <dbReference type="EMBL" id="EDK40657.2"/>
    </source>
</evidence>
<dbReference type="OMA" id="LHKYTDC"/>